<dbReference type="EMBL" id="JAUYZK010000010">
    <property type="protein sequence ID" value="MDP2539513.1"/>
    <property type="molecule type" value="Genomic_DNA"/>
</dbReference>
<name>A0AA90T5J8_9HELI</name>
<gene>
    <name evidence="1" type="ORF">Q5I04_06650</name>
    <name evidence="2" type="ORF">Q5I06_06980</name>
</gene>
<reference evidence="1" key="2">
    <citation type="submission" date="2023-07" db="EMBL/GenBank/DDBJ databases">
        <authorList>
            <person name="Aydin F."/>
            <person name="Tarhane S."/>
            <person name="Saticioglu I.B."/>
            <person name="Karakaya E."/>
            <person name="Abay S."/>
            <person name="Guran O."/>
            <person name="Bozkurt E."/>
            <person name="Uzum N."/>
            <person name="Olgun K."/>
            <person name="Jablonski D."/>
        </authorList>
    </citation>
    <scope>NUCLEOTIDE SEQUENCE</scope>
    <source>
        <strain evidence="1">Faydin-H75</strain>
    </source>
</reference>
<sequence>MNKIFIFFVLSSFLFGKSPIWNTSENIVLKKDEVYSGVIYEGHLEKPLFFRWTLYKNHGLVVYLNYDKFPYQFILYQDYQRETFKLLLFGKNVANSFSYLYLSFKDFDEKNNTASLWLGVSGDAQFFHKN</sequence>
<keyword evidence="4" id="KW-1185">Reference proteome</keyword>
<dbReference type="Proteomes" id="UP001240777">
    <property type="component" value="Unassembled WGS sequence"/>
</dbReference>
<organism evidence="2 3">
    <name type="scientific">Helicobacter cappadocius</name>
    <dbReference type="NCBI Taxonomy" id="3063998"/>
    <lineage>
        <taxon>Bacteria</taxon>
        <taxon>Pseudomonadati</taxon>
        <taxon>Campylobacterota</taxon>
        <taxon>Epsilonproteobacteria</taxon>
        <taxon>Campylobacterales</taxon>
        <taxon>Helicobacteraceae</taxon>
        <taxon>Helicobacter</taxon>
    </lineage>
</organism>
<dbReference type="Proteomes" id="UP001177258">
    <property type="component" value="Unassembled WGS sequence"/>
</dbReference>
<reference evidence="1 3" key="3">
    <citation type="journal article" date="2024" name="Syst. Appl. Microbiol.">
        <title>Helicobacter cappadocius sp. nov., from lizards: The first psychrotrophic Helicobacter species.</title>
        <authorList>
            <person name="Aydin F."/>
            <person name="Tarhane S."/>
            <person name="Karakaya E."/>
            <person name="Abay S."/>
            <person name="Kayman T."/>
            <person name="Guran O."/>
            <person name="Bozkurt E."/>
            <person name="Uzum N."/>
            <person name="Avci A."/>
            <person name="Olgun K."/>
            <person name="Jablonski D."/>
            <person name="Guran C."/>
            <person name="Burcin Saticioglu I."/>
        </authorList>
    </citation>
    <scope>NUCLEOTIDE SEQUENCE [LARGE SCALE GENOMIC DNA]</scope>
    <source>
        <strain evidence="1">Faydin-H75</strain>
        <strain evidence="3">faydin-H76</strain>
    </source>
</reference>
<comment type="caution">
    <text evidence="2">The sequence shown here is derived from an EMBL/GenBank/DDBJ whole genome shotgun (WGS) entry which is preliminary data.</text>
</comment>
<reference evidence="2 4" key="1">
    <citation type="submission" date="2023-07" db="EMBL/GenBank/DDBJ databases">
        <title>Unpublished Manusciprt.</title>
        <authorList>
            <person name="Aydin F."/>
            <person name="Tarhane S."/>
            <person name="Saticioglu I.B."/>
            <person name="Karakaya E."/>
            <person name="Abay S."/>
            <person name="Guran O."/>
            <person name="Bozkurt E."/>
            <person name="Uzum N."/>
            <person name="Olgun K."/>
            <person name="Jablonski D."/>
        </authorList>
    </citation>
    <scope>NUCLEOTIDE SEQUENCE</scope>
    <source>
        <strain evidence="4">faydin-H75</strain>
        <strain evidence="2">Faydin-H76</strain>
    </source>
</reference>
<dbReference type="AlphaFoldDB" id="A0AA90T5J8"/>
<proteinExistence type="predicted"/>
<evidence type="ECO:0000313" key="3">
    <source>
        <dbReference type="Proteomes" id="UP001177258"/>
    </source>
</evidence>
<evidence type="ECO:0000313" key="2">
    <source>
        <dbReference type="EMBL" id="MDP2539513.1"/>
    </source>
</evidence>
<evidence type="ECO:0000313" key="1">
    <source>
        <dbReference type="EMBL" id="MDO7253585.1"/>
    </source>
</evidence>
<evidence type="ECO:0000313" key="4">
    <source>
        <dbReference type="Proteomes" id="UP001240777"/>
    </source>
</evidence>
<dbReference type="EMBL" id="JAUPEV010000010">
    <property type="protein sequence ID" value="MDO7253585.1"/>
    <property type="molecule type" value="Genomic_DNA"/>
</dbReference>
<protein>
    <submittedName>
        <fullName evidence="2">Uncharacterized protein</fullName>
    </submittedName>
</protein>
<accession>A0AA90T5J8</accession>
<dbReference type="RefSeq" id="WP_305517427.1">
    <property type="nucleotide sequence ID" value="NZ_JAUPEV010000010.1"/>
</dbReference>